<dbReference type="RefSeq" id="WP_099540471.1">
    <property type="nucleotide sequence ID" value="NZ_PEBQ01000030.1"/>
</dbReference>
<evidence type="ECO:0000256" key="1">
    <source>
        <dbReference type="SAM" id="MobiDB-lite"/>
    </source>
</evidence>
<comment type="caution">
    <text evidence="2">The sequence shown here is derived from an EMBL/GenBank/DDBJ whole genome shotgun (WGS) entry which is preliminary data.</text>
</comment>
<protein>
    <submittedName>
        <fullName evidence="2">Uncharacterized protein</fullName>
    </submittedName>
</protein>
<feature type="region of interest" description="Disordered" evidence="1">
    <location>
        <begin position="1"/>
        <end position="34"/>
    </location>
</feature>
<dbReference type="EMBL" id="PEBQ01000030">
    <property type="protein sequence ID" value="PHY95171.1"/>
    <property type="molecule type" value="Genomic_DNA"/>
</dbReference>
<accession>A0A2G4RF03</accession>
<evidence type="ECO:0000313" key="3">
    <source>
        <dbReference type="Proteomes" id="UP000228751"/>
    </source>
</evidence>
<keyword evidence="3" id="KW-1185">Reference proteome</keyword>
<dbReference type="Proteomes" id="UP000228751">
    <property type="component" value="Unassembled WGS sequence"/>
</dbReference>
<organism evidence="2 3">
    <name type="scientific">Acetobacter pomorum</name>
    <dbReference type="NCBI Taxonomy" id="65959"/>
    <lineage>
        <taxon>Bacteria</taxon>
        <taxon>Pseudomonadati</taxon>
        <taxon>Pseudomonadota</taxon>
        <taxon>Alphaproteobacteria</taxon>
        <taxon>Acetobacterales</taxon>
        <taxon>Acetobacteraceae</taxon>
        <taxon>Acetobacter</taxon>
    </lineage>
</organism>
<gene>
    <name evidence="2" type="ORF">CSR02_02690</name>
</gene>
<dbReference type="OrthoDB" id="7225705at2"/>
<name>A0A2G4RF03_9PROT</name>
<sequence>MQELPPTPERLEKGDITSVYIEDPVSKSDQPRLSSSGAVYALQKSGTLSDAQVAAAEQWARDYETGILGARDPESSKQSGKPDHEYCMLSRIRAADRCLYIREHIGPLGEKFLIDLMVNGLSVQKISEKHGKRRERIAGAIDFCLEQLADLYADMPGKLWFNK</sequence>
<reference evidence="2 3" key="1">
    <citation type="submission" date="2017-10" db="EMBL/GenBank/DDBJ databases">
        <title>Genomic analysis of the genus Acetobacter.</title>
        <authorList>
            <person name="Kim K.H."/>
            <person name="Chun B.H."/>
            <person name="Son A.R."/>
            <person name="Jeon C.O."/>
        </authorList>
    </citation>
    <scope>NUCLEOTIDE SEQUENCE [LARGE SCALE GENOMIC DNA]</scope>
    <source>
        <strain evidence="2 3">LHT 2458</strain>
    </source>
</reference>
<evidence type="ECO:0000313" key="2">
    <source>
        <dbReference type="EMBL" id="PHY95171.1"/>
    </source>
</evidence>
<proteinExistence type="predicted"/>
<dbReference type="AlphaFoldDB" id="A0A2G4RF03"/>